<dbReference type="KEGG" id="caci:CLOAM0529"/>
<dbReference type="PANTHER" id="PTHR10938:SF0">
    <property type="entry name" value="TRANSLATION INITIATION FACTOR IF-3, MITOCHONDRIAL"/>
    <property type="match status" value="1"/>
</dbReference>
<dbReference type="InterPro" id="IPR019813">
    <property type="entry name" value="Translation_initiation_fac3_CS"/>
</dbReference>
<dbReference type="HAMAP" id="MF_00080">
    <property type="entry name" value="IF_3"/>
    <property type="match status" value="1"/>
</dbReference>
<gene>
    <name evidence="4 10" type="primary">infC</name>
    <name evidence="10" type="ordered locus">CLOAM0529</name>
</gene>
<comment type="subcellular location">
    <subcellularLocation>
        <location evidence="4 6">Cytoplasm</location>
    </subcellularLocation>
</comment>
<comment type="function">
    <text evidence="4 6">IF-3 binds to the 30S ribosomal subunit and shifts the equilibrium between 70S ribosomes and their 50S and 30S subunits in favor of the free subunits, thus enhancing the availability of 30S subunits on which protein synthesis initiation begins.</text>
</comment>
<dbReference type="Proteomes" id="UP000002019">
    <property type="component" value="Chromosome"/>
</dbReference>
<evidence type="ECO:0000256" key="1">
    <source>
        <dbReference type="ARBA" id="ARBA00005439"/>
    </source>
</evidence>
<sequence>MPKERINNQITAEKVRLIGPDGKQIGVISLKEALRKAENMDLDLVEISPNAVPPVCRILDFSKYYFEKEKKAKEARKRQHEVEVKEIKFGPNTEEHDYNFKKNNAIKFLKQHNKVKFTVRFRGRQMAHKELGYKVLDKLKEDLAHLVDIDGEPVADRNMISMVVSPKKDIDRILASETKKEETPIPAVEKSEPNT</sequence>
<evidence type="ECO:0000259" key="8">
    <source>
        <dbReference type="Pfam" id="PF00707"/>
    </source>
</evidence>
<dbReference type="GO" id="GO:0005829">
    <property type="term" value="C:cytosol"/>
    <property type="evidence" value="ECO:0007669"/>
    <property type="project" value="TreeGrafter"/>
</dbReference>
<feature type="region of interest" description="Disordered" evidence="7">
    <location>
        <begin position="175"/>
        <end position="195"/>
    </location>
</feature>
<proteinExistence type="inferred from homology"/>
<protein>
    <recommendedName>
        <fullName evidence="4 5">Translation initiation factor IF-3</fullName>
    </recommendedName>
</protein>
<dbReference type="Pfam" id="PF00707">
    <property type="entry name" value="IF3_C"/>
    <property type="match status" value="1"/>
</dbReference>
<keyword evidence="11" id="KW-1185">Reference proteome</keyword>
<dbReference type="GO" id="GO:0016020">
    <property type="term" value="C:membrane"/>
    <property type="evidence" value="ECO:0007669"/>
    <property type="project" value="TreeGrafter"/>
</dbReference>
<evidence type="ECO:0000256" key="4">
    <source>
        <dbReference type="HAMAP-Rule" id="MF_00080"/>
    </source>
</evidence>
<dbReference type="Pfam" id="PF05198">
    <property type="entry name" value="IF3_N"/>
    <property type="match status" value="1"/>
</dbReference>
<dbReference type="AlphaFoldDB" id="B0VGI7"/>
<dbReference type="GO" id="GO:0043022">
    <property type="term" value="F:ribosome binding"/>
    <property type="evidence" value="ECO:0007669"/>
    <property type="project" value="UniProtKB-ARBA"/>
</dbReference>
<evidence type="ECO:0000256" key="3">
    <source>
        <dbReference type="ARBA" id="ARBA00022917"/>
    </source>
</evidence>
<dbReference type="NCBIfam" id="TIGR00168">
    <property type="entry name" value="infC"/>
    <property type="match status" value="1"/>
</dbReference>
<feature type="domain" description="Translation initiation factor 3 C-terminal" evidence="8">
    <location>
        <begin position="82"/>
        <end position="167"/>
    </location>
</feature>
<dbReference type="eggNOG" id="COG0290">
    <property type="taxonomic scope" value="Bacteria"/>
</dbReference>
<evidence type="ECO:0000256" key="2">
    <source>
        <dbReference type="ARBA" id="ARBA00022540"/>
    </source>
</evidence>
<dbReference type="InterPro" id="IPR019815">
    <property type="entry name" value="Translation_initiation_fac_3_C"/>
</dbReference>
<reference evidence="10 11" key="1">
    <citation type="journal article" date="2008" name="J. Bacteriol.">
        <title>'Candidatus Cloacamonas acidaminovorans': genome sequence reconstruction provides a first glimpse of a new bacterial division.</title>
        <authorList>
            <person name="Pelletier E."/>
            <person name="Kreimeyer A."/>
            <person name="Bocs S."/>
            <person name="Rouy Z."/>
            <person name="Gyapay G."/>
            <person name="Chouari R."/>
            <person name="Riviere D."/>
            <person name="Ganesan A."/>
            <person name="Daegelen P."/>
            <person name="Sghir A."/>
            <person name="Cohen G.N."/>
            <person name="Medigue C."/>
            <person name="Weissenbach J."/>
            <person name="Le Paslier D."/>
        </authorList>
    </citation>
    <scope>NUCLEOTIDE SEQUENCE [LARGE SCALE GENOMIC DNA]</scope>
    <source>
        <strain evidence="11">Evry</strain>
    </source>
</reference>
<evidence type="ECO:0000313" key="10">
    <source>
        <dbReference type="EMBL" id="CAO80424.1"/>
    </source>
</evidence>
<keyword evidence="3 4" id="KW-0648">Protein biosynthesis</keyword>
<dbReference type="GO" id="GO:0032790">
    <property type="term" value="P:ribosome disassembly"/>
    <property type="evidence" value="ECO:0007669"/>
    <property type="project" value="TreeGrafter"/>
</dbReference>
<dbReference type="InterPro" id="IPR019814">
    <property type="entry name" value="Translation_initiation_fac_3_N"/>
</dbReference>
<dbReference type="STRING" id="459349.CLOAM0529"/>
<comment type="similarity">
    <text evidence="1 4 6">Belongs to the IF-3 family.</text>
</comment>
<evidence type="ECO:0000256" key="6">
    <source>
        <dbReference type="RuleBase" id="RU000646"/>
    </source>
</evidence>
<dbReference type="FunFam" id="3.30.110.10:FF:000001">
    <property type="entry name" value="Translation initiation factor IF-3"/>
    <property type="match status" value="1"/>
</dbReference>
<dbReference type="FunFam" id="3.10.20.80:FF:000001">
    <property type="entry name" value="Translation initiation factor IF-3"/>
    <property type="match status" value="1"/>
</dbReference>
<dbReference type="Gene3D" id="3.10.20.80">
    <property type="entry name" value="Translation initiation factor 3 (IF-3), N-terminal domain"/>
    <property type="match status" value="1"/>
</dbReference>
<dbReference type="PANTHER" id="PTHR10938">
    <property type="entry name" value="TRANSLATION INITIATION FACTOR IF-3"/>
    <property type="match status" value="1"/>
</dbReference>
<comment type="subunit">
    <text evidence="4 6">Monomer.</text>
</comment>
<accession>B0VGI7</accession>
<dbReference type="InterPro" id="IPR036787">
    <property type="entry name" value="T_IF-3_N_sf"/>
</dbReference>
<keyword evidence="2 4" id="KW-0396">Initiation factor</keyword>
<dbReference type="RefSeq" id="WP_015424285.1">
    <property type="nucleotide sequence ID" value="NC_020449.1"/>
</dbReference>
<dbReference type="HOGENOM" id="CLU_054919_3_2_0"/>
<dbReference type="OrthoDB" id="9806014at2"/>
<feature type="domain" description="Translation initiation factor 3 N-terminal" evidence="9">
    <location>
        <begin position="6"/>
        <end position="75"/>
    </location>
</feature>
<evidence type="ECO:0000259" key="9">
    <source>
        <dbReference type="Pfam" id="PF05198"/>
    </source>
</evidence>
<evidence type="ECO:0000256" key="7">
    <source>
        <dbReference type="SAM" id="MobiDB-lite"/>
    </source>
</evidence>
<dbReference type="InterPro" id="IPR036788">
    <property type="entry name" value="T_IF-3_C_sf"/>
</dbReference>
<dbReference type="GO" id="GO:0003743">
    <property type="term" value="F:translation initiation factor activity"/>
    <property type="evidence" value="ECO:0007669"/>
    <property type="project" value="UniProtKB-UniRule"/>
</dbReference>
<evidence type="ECO:0000256" key="5">
    <source>
        <dbReference type="NCBIfam" id="TIGR00168"/>
    </source>
</evidence>
<dbReference type="SUPFAM" id="SSF54364">
    <property type="entry name" value="Translation initiation factor IF3, N-terminal domain"/>
    <property type="match status" value="1"/>
</dbReference>
<evidence type="ECO:0000313" key="11">
    <source>
        <dbReference type="Proteomes" id="UP000002019"/>
    </source>
</evidence>
<dbReference type="EMBL" id="CU466930">
    <property type="protein sequence ID" value="CAO80424.1"/>
    <property type="molecule type" value="Genomic_DNA"/>
</dbReference>
<dbReference type="SUPFAM" id="SSF55200">
    <property type="entry name" value="Translation initiation factor IF3, C-terminal domain"/>
    <property type="match status" value="1"/>
</dbReference>
<organism evidence="10 11">
    <name type="scientific">Cloacimonas acidaminovorans (strain Evry)</name>
    <dbReference type="NCBI Taxonomy" id="459349"/>
    <lineage>
        <taxon>Bacteria</taxon>
        <taxon>Pseudomonadati</taxon>
        <taxon>Candidatus Cloacimonadota</taxon>
        <taxon>Candidatus Cloacimonadia</taxon>
        <taxon>Candidatus Cloacimonadales</taxon>
        <taxon>Candidatus Cloacimonadaceae</taxon>
        <taxon>Candidatus Cloacimonas</taxon>
    </lineage>
</organism>
<dbReference type="InterPro" id="IPR001288">
    <property type="entry name" value="Translation_initiation_fac_3"/>
</dbReference>
<dbReference type="Gene3D" id="3.30.110.10">
    <property type="entry name" value="Translation initiation factor 3 (IF-3), C-terminal domain"/>
    <property type="match status" value="1"/>
</dbReference>
<name>B0VGI7_CLOAI</name>
<dbReference type="PROSITE" id="PS00938">
    <property type="entry name" value="IF3"/>
    <property type="match status" value="1"/>
</dbReference>
<keyword evidence="4" id="KW-0963">Cytoplasm</keyword>